<dbReference type="AlphaFoldDB" id="A0A0R2CJ91"/>
<dbReference type="GO" id="GO:0003677">
    <property type="term" value="F:DNA binding"/>
    <property type="evidence" value="ECO:0007669"/>
    <property type="project" value="InterPro"/>
</dbReference>
<dbReference type="PANTHER" id="PTHR33516">
    <property type="entry name" value="LEXA REPRESSOR"/>
    <property type="match status" value="1"/>
</dbReference>
<dbReference type="PANTHER" id="PTHR33516:SF2">
    <property type="entry name" value="LEXA REPRESSOR-RELATED"/>
    <property type="match status" value="1"/>
</dbReference>
<dbReference type="PATRIC" id="fig|1423745.4.peg.900"/>
<dbReference type="SUPFAM" id="SSF47413">
    <property type="entry name" value="lambda repressor-like DNA-binding domains"/>
    <property type="match status" value="1"/>
</dbReference>
<dbReference type="Pfam" id="PF01381">
    <property type="entry name" value="HTH_3"/>
    <property type="match status" value="1"/>
</dbReference>
<reference evidence="2 3" key="1">
    <citation type="journal article" date="2015" name="Genome Announc.">
        <title>Expanding the biotechnology potential of lactobacilli through comparative genomics of 213 strains and associated genera.</title>
        <authorList>
            <person name="Sun Z."/>
            <person name="Harris H.M."/>
            <person name="McCann A."/>
            <person name="Guo C."/>
            <person name="Argimon S."/>
            <person name="Zhang W."/>
            <person name="Yang X."/>
            <person name="Jeffery I.B."/>
            <person name="Cooney J.C."/>
            <person name="Kagawa T.F."/>
            <person name="Liu W."/>
            <person name="Song Y."/>
            <person name="Salvetti E."/>
            <person name="Wrobel A."/>
            <person name="Rasinkangas P."/>
            <person name="Parkhill J."/>
            <person name="Rea M.C."/>
            <person name="O'Sullivan O."/>
            <person name="Ritari J."/>
            <person name="Douillard F.P."/>
            <person name="Paul Ross R."/>
            <person name="Yang R."/>
            <person name="Briner A.E."/>
            <person name="Felis G.E."/>
            <person name="de Vos W.M."/>
            <person name="Barrangou R."/>
            <person name="Klaenhammer T.R."/>
            <person name="Caufield P.W."/>
            <person name="Cui Y."/>
            <person name="Zhang H."/>
            <person name="O'Toole P.W."/>
        </authorList>
    </citation>
    <scope>NUCLEOTIDE SEQUENCE [LARGE SCALE GENOMIC DNA]</scope>
    <source>
        <strain evidence="2 3">DSM 22689</strain>
    </source>
</reference>
<dbReference type="STRING" id="1423745.GCA_001311215_01385"/>
<proteinExistence type="predicted"/>
<dbReference type="CDD" id="cd06529">
    <property type="entry name" value="S24_LexA-like"/>
    <property type="match status" value="1"/>
</dbReference>
<comment type="caution">
    <text evidence="2">The sequence shown here is derived from an EMBL/GenBank/DDBJ whole genome shotgun (WGS) entry which is preliminary data.</text>
</comment>
<gene>
    <name evidence="2" type="ORF">FC87_GL000849</name>
</gene>
<dbReference type="Pfam" id="PF00717">
    <property type="entry name" value="Peptidase_S24"/>
    <property type="match status" value="1"/>
</dbReference>
<dbReference type="Gene3D" id="2.10.109.10">
    <property type="entry name" value="Umud Fragment, subunit A"/>
    <property type="match status" value="1"/>
</dbReference>
<feature type="domain" description="HTH cro/C1-type" evidence="1">
    <location>
        <begin position="12"/>
        <end position="67"/>
    </location>
</feature>
<dbReference type="InterPro" id="IPR036286">
    <property type="entry name" value="LexA/Signal_pep-like_sf"/>
</dbReference>
<dbReference type="RefSeq" id="WP_009167116.1">
    <property type="nucleotide sequence ID" value="NZ_AYZI01000004.1"/>
</dbReference>
<dbReference type="CDD" id="cd00093">
    <property type="entry name" value="HTH_XRE"/>
    <property type="match status" value="1"/>
</dbReference>
<dbReference type="InterPro" id="IPR015927">
    <property type="entry name" value="Peptidase_S24_S26A/B/C"/>
</dbReference>
<dbReference type="Gene3D" id="1.10.260.40">
    <property type="entry name" value="lambda repressor-like DNA-binding domains"/>
    <property type="match status" value="1"/>
</dbReference>
<dbReference type="InterPro" id="IPR050077">
    <property type="entry name" value="LexA_repressor"/>
</dbReference>
<evidence type="ECO:0000313" key="3">
    <source>
        <dbReference type="Proteomes" id="UP000051586"/>
    </source>
</evidence>
<evidence type="ECO:0000313" key="2">
    <source>
        <dbReference type="EMBL" id="KRM91711.1"/>
    </source>
</evidence>
<organism evidence="2 3">
    <name type="scientific">Fructilactobacillus florum DSM 22689 = JCM 16035</name>
    <dbReference type="NCBI Taxonomy" id="1423745"/>
    <lineage>
        <taxon>Bacteria</taxon>
        <taxon>Bacillati</taxon>
        <taxon>Bacillota</taxon>
        <taxon>Bacilli</taxon>
        <taxon>Lactobacillales</taxon>
        <taxon>Lactobacillaceae</taxon>
        <taxon>Fructilactobacillus</taxon>
    </lineage>
</organism>
<sequence length="215" mass="23764">MMKQADYFGREIKRIREDKKFSVRQTALQAQMSNSYLSQIENGLVNIPKPITLEKLAHGLRVPKQTIFKLAGLTNTITDVTGTVHSTLIDVPIIGEIACGSPIIANENIDSYLPTRSESLPNGTNFYLKCRGASMEPKIPDGAYVLIHQQPAVENGQIAAVLLNDNETTLKRVQYQGDQVILVPDNPAPTYQPIILNQDNPGKIIGRAIQVQFNL</sequence>
<protein>
    <submittedName>
        <fullName evidence="2">Peptidase s24-like protein</fullName>
    </submittedName>
</protein>
<accession>A0A0R2CJ91</accession>
<dbReference type="Proteomes" id="UP000051586">
    <property type="component" value="Unassembled WGS sequence"/>
</dbReference>
<dbReference type="InterPro" id="IPR010982">
    <property type="entry name" value="Lambda_DNA-bd_dom_sf"/>
</dbReference>
<evidence type="ECO:0000259" key="1">
    <source>
        <dbReference type="PROSITE" id="PS50943"/>
    </source>
</evidence>
<dbReference type="InterPro" id="IPR039418">
    <property type="entry name" value="LexA-like"/>
</dbReference>
<dbReference type="PROSITE" id="PS50943">
    <property type="entry name" value="HTH_CROC1"/>
    <property type="match status" value="1"/>
</dbReference>
<dbReference type="EMBL" id="AYZI01000004">
    <property type="protein sequence ID" value="KRM91711.1"/>
    <property type="molecule type" value="Genomic_DNA"/>
</dbReference>
<dbReference type="SMART" id="SM00530">
    <property type="entry name" value="HTH_XRE"/>
    <property type="match status" value="1"/>
</dbReference>
<dbReference type="InterPro" id="IPR001387">
    <property type="entry name" value="Cro/C1-type_HTH"/>
</dbReference>
<name>A0A0R2CJ91_9LACO</name>
<dbReference type="SUPFAM" id="SSF51306">
    <property type="entry name" value="LexA/Signal peptidase"/>
    <property type="match status" value="1"/>
</dbReference>